<dbReference type="InterPro" id="IPR036116">
    <property type="entry name" value="FN3_sf"/>
</dbReference>
<dbReference type="PROSITE" id="PS51257">
    <property type="entry name" value="PROKAR_LIPOPROTEIN"/>
    <property type="match status" value="1"/>
</dbReference>
<dbReference type="AlphaFoldDB" id="A0A523UNA4"/>
<dbReference type="Gene3D" id="2.60.40.10">
    <property type="entry name" value="Immunoglobulins"/>
    <property type="match status" value="1"/>
</dbReference>
<protein>
    <recommendedName>
        <fullName evidence="1">Fibronectin type-III domain-containing protein</fullName>
    </recommendedName>
</protein>
<organism evidence="2 3">
    <name type="scientific">candidate division TA06 bacterium</name>
    <dbReference type="NCBI Taxonomy" id="2250710"/>
    <lineage>
        <taxon>Bacteria</taxon>
        <taxon>Bacteria division TA06</taxon>
    </lineage>
</organism>
<dbReference type="Proteomes" id="UP000315525">
    <property type="component" value="Unassembled WGS sequence"/>
</dbReference>
<proteinExistence type="predicted"/>
<evidence type="ECO:0000313" key="2">
    <source>
        <dbReference type="EMBL" id="TET43998.1"/>
    </source>
</evidence>
<accession>A0A523UNA4</accession>
<name>A0A523UNA4_UNCT6</name>
<sequence length="253" mass="29609">MRVSILILTIALLVGGCCWEVHEPDYTPPAVPTGVHSITGDENVRLYWYPNRERDFKGYNIYRSYYPEGPYYTIASTPTAYFTDYDVENGQTYFYAVSAYDVHDNESELSYDIVFDTPRPEGFNVVLWDFIKFPLDAGFNFSEEMVQPYNLRSTDIYFEIEPRTLIAYINIGHPDTDIQDFGYVDCLDDIDWAPESGWSSLGYVEAIEGHGYIVWTWDNHFAKFRIEQIRDEYMRMDWAYQIDPGNPELVERP</sequence>
<dbReference type="EMBL" id="SOJN01000142">
    <property type="protein sequence ID" value="TET43998.1"/>
    <property type="molecule type" value="Genomic_DNA"/>
</dbReference>
<feature type="domain" description="Fibronectin type-III" evidence="1">
    <location>
        <begin position="28"/>
        <end position="120"/>
    </location>
</feature>
<dbReference type="InterPro" id="IPR003961">
    <property type="entry name" value="FN3_dom"/>
</dbReference>
<evidence type="ECO:0000313" key="3">
    <source>
        <dbReference type="Proteomes" id="UP000315525"/>
    </source>
</evidence>
<comment type="caution">
    <text evidence="2">The sequence shown here is derived from an EMBL/GenBank/DDBJ whole genome shotgun (WGS) entry which is preliminary data.</text>
</comment>
<gene>
    <name evidence="2" type="ORF">E3J62_11690</name>
</gene>
<evidence type="ECO:0000259" key="1">
    <source>
        <dbReference type="PROSITE" id="PS50853"/>
    </source>
</evidence>
<dbReference type="PROSITE" id="PS50853">
    <property type="entry name" value="FN3"/>
    <property type="match status" value="1"/>
</dbReference>
<dbReference type="InterPro" id="IPR013783">
    <property type="entry name" value="Ig-like_fold"/>
</dbReference>
<dbReference type="SUPFAM" id="SSF49265">
    <property type="entry name" value="Fibronectin type III"/>
    <property type="match status" value="1"/>
</dbReference>
<reference evidence="2 3" key="1">
    <citation type="submission" date="2019-03" db="EMBL/GenBank/DDBJ databases">
        <title>Metabolic potential of uncultured bacteria and archaea associated with petroleum seepage in deep-sea sediments.</title>
        <authorList>
            <person name="Dong X."/>
            <person name="Hubert C."/>
        </authorList>
    </citation>
    <scope>NUCLEOTIDE SEQUENCE [LARGE SCALE GENOMIC DNA]</scope>
    <source>
        <strain evidence="2">E44_bin18</strain>
    </source>
</reference>